<evidence type="ECO:0000256" key="14">
    <source>
        <dbReference type="PROSITE-ProRule" id="PRU00175"/>
    </source>
</evidence>
<dbReference type="PANTHER" id="PTHR14155">
    <property type="entry name" value="RING FINGER DOMAIN-CONTAINING"/>
    <property type="match status" value="1"/>
</dbReference>
<evidence type="ECO:0000256" key="9">
    <source>
        <dbReference type="ARBA" id="ARBA00022786"/>
    </source>
</evidence>
<keyword evidence="7" id="KW-0479">Metal-binding</keyword>
<dbReference type="SUPFAM" id="SSF57850">
    <property type="entry name" value="RING/U-box"/>
    <property type="match status" value="1"/>
</dbReference>
<feature type="region of interest" description="Disordered" evidence="15">
    <location>
        <begin position="293"/>
        <end position="330"/>
    </location>
</feature>
<dbReference type="OrthoDB" id="9984778at2759"/>
<feature type="compositionally biased region" description="Low complexity" evidence="15">
    <location>
        <begin position="302"/>
        <end position="320"/>
    </location>
</feature>
<keyword evidence="9" id="KW-0833">Ubl conjugation pathway</keyword>
<dbReference type="PROSITE" id="PS50089">
    <property type="entry name" value="ZF_RING_2"/>
    <property type="match status" value="1"/>
</dbReference>
<evidence type="ECO:0000256" key="11">
    <source>
        <dbReference type="ARBA" id="ARBA00022989"/>
    </source>
</evidence>
<dbReference type="EC" id="2.3.2.27" evidence="4"/>
<evidence type="ECO:0000256" key="10">
    <source>
        <dbReference type="ARBA" id="ARBA00022833"/>
    </source>
</evidence>
<dbReference type="InterPro" id="IPR013083">
    <property type="entry name" value="Znf_RING/FYVE/PHD"/>
</dbReference>
<keyword evidence="5" id="KW-0808">Transferase</keyword>
<comment type="similarity">
    <text evidence="13">Belongs to the RING-type zinc finger family. ATL subfamily.</text>
</comment>
<evidence type="ECO:0000256" key="8">
    <source>
        <dbReference type="ARBA" id="ARBA00022771"/>
    </source>
</evidence>
<evidence type="ECO:0000259" key="17">
    <source>
        <dbReference type="PROSITE" id="PS50089"/>
    </source>
</evidence>
<protein>
    <recommendedName>
        <fullName evidence="4">RING-type E3 ubiquitin transferase</fullName>
        <ecNumber evidence="4">2.3.2.27</ecNumber>
    </recommendedName>
</protein>
<comment type="catalytic activity">
    <reaction evidence="1">
        <text>S-ubiquitinyl-[E2 ubiquitin-conjugating enzyme]-L-cysteine + [acceptor protein]-L-lysine = [E2 ubiquitin-conjugating enzyme]-L-cysteine + N(6)-ubiquitinyl-[acceptor protein]-L-lysine.</text>
        <dbReference type="EC" id="2.3.2.27"/>
    </reaction>
</comment>
<dbReference type="Pfam" id="PF13639">
    <property type="entry name" value="zf-RING_2"/>
    <property type="match status" value="1"/>
</dbReference>
<dbReference type="PANTHER" id="PTHR14155:SF627">
    <property type="entry name" value="OS06G0192800 PROTEIN"/>
    <property type="match status" value="1"/>
</dbReference>
<dbReference type="SMART" id="SM00184">
    <property type="entry name" value="RING"/>
    <property type="match status" value="1"/>
</dbReference>
<feature type="region of interest" description="Disordered" evidence="15">
    <location>
        <begin position="244"/>
        <end position="272"/>
    </location>
</feature>
<feature type="transmembrane region" description="Helical" evidence="16">
    <location>
        <begin position="22"/>
        <end position="43"/>
    </location>
</feature>
<keyword evidence="8 14" id="KW-0863">Zinc-finger</keyword>
<evidence type="ECO:0000256" key="13">
    <source>
        <dbReference type="ARBA" id="ARBA00024209"/>
    </source>
</evidence>
<evidence type="ECO:0000256" key="6">
    <source>
        <dbReference type="ARBA" id="ARBA00022692"/>
    </source>
</evidence>
<evidence type="ECO:0000256" key="1">
    <source>
        <dbReference type="ARBA" id="ARBA00000900"/>
    </source>
</evidence>
<proteinExistence type="inferred from homology"/>
<dbReference type="FunFam" id="3.30.40.10:FF:000187">
    <property type="entry name" value="E3 ubiquitin-protein ligase ATL6"/>
    <property type="match status" value="1"/>
</dbReference>
<evidence type="ECO:0000313" key="19">
    <source>
        <dbReference type="Proteomes" id="UP000886520"/>
    </source>
</evidence>
<accession>A0A9D4V0X3</accession>
<dbReference type="CDD" id="cd16461">
    <property type="entry name" value="RING-H2_EL5-like"/>
    <property type="match status" value="1"/>
</dbReference>
<keyword evidence="10" id="KW-0862">Zinc</keyword>
<comment type="caution">
    <text evidence="18">The sequence shown here is derived from an EMBL/GenBank/DDBJ whole genome shotgun (WGS) entry which is preliminary data.</text>
</comment>
<keyword evidence="19" id="KW-1185">Reference proteome</keyword>
<reference evidence="18" key="1">
    <citation type="submission" date="2021-01" db="EMBL/GenBank/DDBJ databases">
        <title>Adiantum capillus-veneris genome.</title>
        <authorList>
            <person name="Fang Y."/>
            <person name="Liao Q."/>
        </authorList>
    </citation>
    <scope>NUCLEOTIDE SEQUENCE</scope>
    <source>
        <strain evidence="18">H3</strain>
        <tissue evidence="18">Leaf</tissue>
    </source>
</reference>
<comment type="subcellular location">
    <subcellularLocation>
        <location evidence="2">Membrane</location>
        <topology evidence="2">Single-pass membrane protein</topology>
    </subcellularLocation>
</comment>
<evidence type="ECO:0000256" key="16">
    <source>
        <dbReference type="SAM" id="Phobius"/>
    </source>
</evidence>
<evidence type="ECO:0000256" key="2">
    <source>
        <dbReference type="ARBA" id="ARBA00004167"/>
    </source>
</evidence>
<evidence type="ECO:0000313" key="18">
    <source>
        <dbReference type="EMBL" id="KAI5076962.1"/>
    </source>
</evidence>
<dbReference type="Proteomes" id="UP000886520">
    <property type="component" value="Chromosome 8"/>
</dbReference>
<feature type="domain" description="RING-type" evidence="17">
    <location>
        <begin position="190"/>
        <end position="232"/>
    </location>
</feature>
<keyword evidence="12 16" id="KW-0472">Membrane</keyword>
<name>A0A9D4V0X3_ADICA</name>
<dbReference type="GO" id="GO:0061630">
    <property type="term" value="F:ubiquitin protein ligase activity"/>
    <property type="evidence" value="ECO:0007669"/>
    <property type="project" value="UniProtKB-EC"/>
</dbReference>
<evidence type="ECO:0000256" key="4">
    <source>
        <dbReference type="ARBA" id="ARBA00012483"/>
    </source>
</evidence>
<dbReference type="AlphaFoldDB" id="A0A9D4V0X3"/>
<sequence length="330" mass="35464">MYRGIVDPFSAPLVTAQWMDAWFPLLLLIALALVSSAFIDVAASDISPSPSQHPAFAPSNGSNLDTTVHITAPPQISIRSASNASTSPPYGFNRGFDQPYQRMTILIAALFFAILLLGICAHYVTLPACCLRRRGNEGGEGELEQARGGGLEPWVVQSLPTVRYEATTRHCKEGESDVEAGAATAAKQECAVCLSEFEEGEEMKALPECGHAFHSACIDMWLFSHTTCPICRISLLKKTSSKKNSASFHIPPRGLHPTMTRDPHSASDTLPSTSSALRHITLTSEMWHDDVADDVADDARDSSATASSARDSSARNSSAALFPHFPSSSS</sequence>
<evidence type="ECO:0000256" key="7">
    <source>
        <dbReference type="ARBA" id="ARBA00022723"/>
    </source>
</evidence>
<evidence type="ECO:0000256" key="3">
    <source>
        <dbReference type="ARBA" id="ARBA00004906"/>
    </source>
</evidence>
<dbReference type="GO" id="GO:0008270">
    <property type="term" value="F:zinc ion binding"/>
    <property type="evidence" value="ECO:0007669"/>
    <property type="project" value="UniProtKB-KW"/>
</dbReference>
<evidence type="ECO:0000256" key="12">
    <source>
        <dbReference type="ARBA" id="ARBA00023136"/>
    </source>
</evidence>
<keyword evidence="6 16" id="KW-0812">Transmembrane</keyword>
<feature type="transmembrane region" description="Helical" evidence="16">
    <location>
        <begin position="103"/>
        <end position="124"/>
    </location>
</feature>
<dbReference type="GO" id="GO:0016020">
    <property type="term" value="C:membrane"/>
    <property type="evidence" value="ECO:0007669"/>
    <property type="project" value="UniProtKB-SubCell"/>
</dbReference>
<dbReference type="InterPro" id="IPR001841">
    <property type="entry name" value="Znf_RING"/>
</dbReference>
<organism evidence="18 19">
    <name type="scientific">Adiantum capillus-veneris</name>
    <name type="common">Maidenhair fern</name>
    <dbReference type="NCBI Taxonomy" id="13818"/>
    <lineage>
        <taxon>Eukaryota</taxon>
        <taxon>Viridiplantae</taxon>
        <taxon>Streptophyta</taxon>
        <taxon>Embryophyta</taxon>
        <taxon>Tracheophyta</taxon>
        <taxon>Polypodiopsida</taxon>
        <taxon>Polypodiidae</taxon>
        <taxon>Polypodiales</taxon>
        <taxon>Pteridineae</taxon>
        <taxon>Pteridaceae</taxon>
        <taxon>Vittarioideae</taxon>
        <taxon>Adiantum</taxon>
    </lineage>
</organism>
<gene>
    <name evidence="18" type="ORF">GOP47_0009027</name>
</gene>
<evidence type="ECO:0000256" key="5">
    <source>
        <dbReference type="ARBA" id="ARBA00022679"/>
    </source>
</evidence>
<dbReference type="InterPro" id="IPR053238">
    <property type="entry name" value="RING-H2_zinc_finger"/>
</dbReference>
<evidence type="ECO:0000256" key="15">
    <source>
        <dbReference type="SAM" id="MobiDB-lite"/>
    </source>
</evidence>
<dbReference type="Gene3D" id="3.30.40.10">
    <property type="entry name" value="Zinc/RING finger domain, C3HC4 (zinc finger)"/>
    <property type="match status" value="1"/>
</dbReference>
<comment type="pathway">
    <text evidence="3">Protein modification; protein ubiquitination.</text>
</comment>
<dbReference type="EMBL" id="JABFUD020000008">
    <property type="protein sequence ID" value="KAI5076962.1"/>
    <property type="molecule type" value="Genomic_DNA"/>
</dbReference>
<keyword evidence="11 16" id="KW-1133">Transmembrane helix</keyword>